<keyword evidence="7" id="KW-0521">NADP</keyword>
<dbReference type="GO" id="GO:0046872">
    <property type="term" value="F:metal ion binding"/>
    <property type="evidence" value="ECO:0007669"/>
    <property type="project" value="UniProtKB-KW"/>
</dbReference>
<dbReference type="Pfam" id="PF03971">
    <property type="entry name" value="IDH"/>
    <property type="match status" value="1"/>
</dbReference>
<evidence type="ECO:0000256" key="10">
    <source>
        <dbReference type="ARBA" id="ARBA00046318"/>
    </source>
</evidence>
<keyword evidence="5" id="KW-0479">Metal-binding</keyword>
<dbReference type="EC" id="1.1.1.42" evidence="2"/>
<evidence type="ECO:0000313" key="12">
    <source>
        <dbReference type="Proteomes" id="UP000606463"/>
    </source>
</evidence>
<organism evidence="11 12">
    <name type="scientific">Aquifex aeolicus</name>
    <dbReference type="NCBI Taxonomy" id="63363"/>
    <lineage>
        <taxon>Bacteria</taxon>
        <taxon>Pseudomonadati</taxon>
        <taxon>Aquificota</taxon>
        <taxon>Aquificia</taxon>
        <taxon>Aquificales</taxon>
        <taxon>Aquificaceae</taxon>
        <taxon>Aquifex</taxon>
    </lineage>
</organism>
<evidence type="ECO:0000256" key="7">
    <source>
        <dbReference type="ARBA" id="ARBA00022857"/>
    </source>
</evidence>
<sequence>MTKPVITWTKTDEAPQLASYSLLPIVKAFTKDAGVEIDVKDISLAGRVLAQFGYEPDDLAYLGELVWKPECNLIK</sequence>
<comment type="cofactor">
    <cofactor evidence="1">
        <name>Mg(2+)</name>
        <dbReference type="ChEBI" id="CHEBI:18420"/>
    </cofactor>
</comment>
<gene>
    <name evidence="11" type="ORF">EYH37_03775</name>
</gene>
<evidence type="ECO:0000313" key="11">
    <source>
        <dbReference type="EMBL" id="HIP98464.1"/>
    </source>
</evidence>
<dbReference type="PANTHER" id="PTHR36999">
    <property type="entry name" value="ISOCITRATE DEHYDROGENASE [NADP]"/>
    <property type="match status" value="1"/>
</dbReference>
<comment type="caution">
    <text evidence="11">The sequence shown here is derived from an EMBL/GenBank/DDBJ whole genome shotgun (WGS) entry which is preliminary data.</text>
</comment>
<proteinExistence type="inferred from homology"/>
<evidence type="ECO:0000256" key="1">
    <source>
        <dbReference type="ARBA" id="ARBA00001946"/>
    </source>
</evidence>
<keyword evidence="8 11" id="KW-0560">Oxidoreductase</keyword>
<dbReference type="GO" id="GO:0004450">
    <property type="term" value="F:isocitrate dehydrogenase (NADP+) activity"/>
    <property type="evidence" value="ECO:0007669"/>
    <property type="project" value="UniProtKB-EC"/>
</dbReference>
<keyword evidence="3" id="KW-0329">Glyoxylate bypass</keyword>
<dbReference type="SUPFAM" id="SSF53659">
    <property type="entry name" value="Isocitrate/Isopropylmalate dehydrogenase-like"/>
    <property type="match status" value="1"/>
</dbReference>
<accession>A0A9D0YR83</accession>
<comment type="similarity">
    <text evidence="10">Belongs to the monomeric-type IDH family.</text>
</comment>
<keyword evidence="4" id="KW-0816">Tricarboxylic acid cycle</keyword>
<dbReference type="GO" id="GO:0006097">
    <property type="term" value="P:glyoxylate cycle"/>
    <property type="evidence" value="ECO:0007669"/>
    <property type="project" value="UniProtKB-KW"/>
</dbReference>
<feature type="non-terminal residue" evidence="11">
    <location>
        <position position="75"/>
    </location>
</feature>
<dbReference type="GO" id="GO:0006099">
    <property type="term" value="P:tricarboxylic acid cycle"/>
    <property type="evidence" value="ECO:0007669"/>
    <property type="project" value="UniProtKB-KW"/>
</dbReference>
<name>A0A9D0YR83_AQUAO</name>
<evidence type="ECO:0000256" key="8">
    <source>
        <dbReference type="ARBA" id="ARBA00023002"/>
    </source>
</evidence>
<keyword evidence="6" id="KW-0460">Magnesium</keyword>
<dbReference type="Proteomes" id="UP000606463">
    <property type="component" value="Unassembled WGS sequence"/>
</dbReference>
<dbReference type="AlphaFoldDB" id="A0A9D0YR83"/>
<evidence type="ECO:0000256" key="6">
    <source>
        <dbReference type="ARBA" id="ARBA00022842"/>
    </source>
</evidence>
<evidence type="ECO:0000256" key="3">
    <source>
        <dbReference type="ARBA" id="ARBA00022435"/>
    </source>
</evidence>
<dbReference type="EMBL" id="DQVE01000041">
    <property type="protein sequence ID" value="HIP98464.1"/>
    <property type="molecule type" value="Genomic_DNA"/>
</dbReference>
<reference evidence="11" key="1">
    <citation type="journal article" date="2020" name="ISME J.">
        <title>Gammaproteobacteria mediating utilization of methyl-, sulfur- and petroleum organic compounds in deep ocean hydrothermal plumes.</title>
        <authorList>
            <person name="Zhou Z."/>
            <person name="Liu Y."/>
            <person name="Pan J."/>
            <person name="Cron B.R."/>
            <person name="Toner B.M."/>
            <person name="Anantharaman K."/>
            <person name="Breier J.A."/>
            <person name="Dick G.J."/>
            <person name="Li M."/>
        </authorList>
    </citation>
    <scope>NUCLEOTIDE SEQUENCE</scope>
    <source>
        <strain evidence="11">SZUA-1501</strain>
    </source>
</reference>
<evidence type="ECO:0000256" key="5">
    <source>
        <dbReference type="ARBA" id="ARBA00022723"/>
    </source>
</evidence>
<protein>
    <recommendedName>
        <fullName evidence="2">isocitrate dehydrogenase (NADP(+))</fullName>
        <ecNumber evidence="2">1.1.1.42</ecNumber>
    </recommendedName>
</protein>
<dbReference type="PANTHER" id="PTHR36999:SF1">
    <property type="entry name" value="ISOCITRATE DEHYDROGENASE (NADP(+))"/>
    <property type="match status" value="1"/>
</dbReference>
<dbReference type="InterPro" id="IPR004436">
    <property type="entry name" value="Isocitrate_DH_NADP_mono"/>
</dbReference>
<evidence type="ECO:0000256" key="2">
    <source>
        <dbReference type="ARBA" id="ARBA00013013"/>
    </source>
</evidence>
<comment type="catalytic activity">
    <reaction evidence="9">
        <text>D-threo-isocitrate + NADP(+) = 2-oxoglutarate + CO2 + NADPH</text>
        <dbReference type="Rhea" id="RHEA:19629"/>
        <dbReference type="ChEBI" id="CHEBI:15562"/>
        <dbReference type="ChEBI" id="CHEBI:16526"/>
        <dbReference type="ChEBI" id="CHEBI:16810"/>
        <dbReference type="ChEBI" id="CHEBI:57783"/>
        <dbReference type="ChEBI" id="CHEBI:58349"/>
        <dbReference type="EC" id="1.1.1.42"/>
    </reaction>
</comment>
<evidence type="ECO:0000256" key="4">
    <source>
        <dbReference type="ARBA" id="ARBA00022532"/>
    </source>
</evidence>
<evidence type="ECO:0000256" key="9">
    <source>
        <dbReference type="ARBA" id="ARBA00023554"/>
    </source>
</evidence>